<feature type="transmembrane region" description="Helical" evidence="2">
    <location>
        <begin position="60"/>
        <end position="82"/>
    </location>
</feature>
<keyword evidence="2" id="KW-1133">Transmembrane helix</keyword>
<accession>A0A1I7TGZ0</accession>
<feature type="region of interest" description="Disordered" evidence="1">
    <location>
        <begin position="1"/>
        <end position="34"/>
    </location>
</feature>
<evidence type="ECO:0000313" key="3">
    <source>
        <dbReference type="Proteomes" id="UP000095282"/>
    </source>
</evidence>
<sequence>MAKSTESVEMSTLSSANDPSASETEAPAPQLPKSVGPVTITRRVSVFTPQGGQYEYHFGYCLLVNGTLTGLLLGLFGILISLKGVPGPILLGVSVWMGFHLSLSMYSVGGVITAMMAIVDDRKQKRNRSNWTMILAIIFGRIPTEKGEPQQP</sequence>
<feature type="compositionally biased region" description="Polar residues" evidence="1">
    <location>
        <begin position="1"/>
        <end position="23"/>
    </location>
</feature>
<evidence type="ECO:0000256" key="2">
    <source>
        <dbReference type="SAM" id="Phobius"/>
    </source>
</evidence>
<evidence type="ECO:0000256" key="1">
    <source>
        <dbReference type="SAM" id="MobiDB-lite"/>
    </source>
</evidence>
<name>A0A1I7TGZ0_9PELO</name>
<feature type="transmembrane region" description="Helical" evidence="2">
    <location>
        <begin position="94"/>
        <end position="119"/>
    </location>
</feature>
<dbReference type="WBParaSite" id="Csp11.Scaffold609.g5832.t1">
    <property type="protein sequence ID" value="Csp11.Scaffold609.g5832.t1"/>
    <property type="gene ID" value="Csp11.Scaffold609.g5832"/>
</dbReference>
<keyword evidence="2" id="KW-0812">Transmembrane</keyword>
<keyword evidence="3" id="KW-1185">Reference proteome</keyword>
<organism evidence="3 4">
    <name type="scientific">Caenorhabditis tropicalis</name>
    <dbReference type="NCBI Taxonomy" id="1561998"/>
    <lineage>
        <taxon>Eukaryota</taxon>
        <taxon>Metazoa</taxon>
        <taxon>Ecdysozoa</taxon>
        <taxon>Nematoda</taxon>
        <taxon>Chromadorea</taxon>
        <taxon>Rhabditida</taxon>
        <taxon>Rhabditina</taxon>
        <taxon>Rhabditomorpha</taxon>
        <taxon>Rhabditoidea</taxon>
        <taxon>Rhabditidae</taxon>
        <taxon>Peloderinae</taxon>
        <taxon>Caenorhabditis</taxon>
    </lineage>
</organism>
<protein>
    <submittedName>
        <fullName evidence="4">Aa_trans domain-containing protein</fullName>
    </submittedName>
</protein>
<reference evidence="4" key="1">
    <citation type="submission" date="2016-11" db="UniProtKB">
        <authorList>
            <consortium name="WormBaseParasite"/>
        </authorList>
    </citation>
    <scope>IDENTIFICATION</scope>
</reference>
<evidence type="ECO:0000313" key="4">
    <source>
        <dbReference type="WBParaSite" id="Csp11.Scaffold609.g5832.t1"/>
    </source>
</evidence>
<keyword evidence="2" id="KW-0472">Membrane</keyword>
<dbReference type="AlphaFoldDB" id="A0A1I7TGZ0"/>
<proteinExistence type="predicted"/>
<dbReference type="Proteomes" id="UP000095282">
    <property type="component" value="Unplaced"/>
</dbReference>